<dbReference type="AlphaFoldDB" id="A0A8J5I5Y5"/>
<organism evidence="6 7">
    <name type="scientific">Zingiber officinale</name>
    <name type="common">Ginger</name>
    <name type="synonym">Amomum zingiber</name>
    <dbReference type="NCBI Taxonomy" id="94328"/>
    <lineage>
        <taxon>Eukaryota</taxon>
        <taxon>Viridiplantae</taxon>
        <taxon>Streptophyta</taxon>
        <taxon>Embryophyta</taxon>
        <taxon>Tracheophyta</taxon>
        <taxon>Spermatophyta</taxon>
        <taxon>Magnoliopsida</taxon>
        <taxon>Liliopsida</taxon>
        <taxon>Zingiberales</taxon>
        <taxon>Zingiberaceae</taxon>
        <taxon>Zingiber</taxon>
    </lineage>
</organism>
<dbReference type="PANTHER" id="PTHR11241:SF0">
    <property type="entry name" value="DEOXYURIDINE 5'-TRIPHOSPHATE NUCLEOTIDOHYDROLASE"/>
    <property type="match status" value="1"/>
</dbReference>
<proteinExistence type="inferred from homology"/>
<protein>
    <recommendedName>
        <fullName evidence="3">dUTP diphosphatase</fullName>
        <ecNumber evidence="3">3.6.1.23</ecNumber>
    </recommendedName>
</protein>
<gene>
    <name evidence="6" type="ORF">ZIOFF_001572</name>
</gene>
<comment type="caution">
    <text evidence="6">The sequence shown here is derived from an EMBL/GenBank/DDBJ whole genome shotgun (WGS) entry which is preliminary data.</text>
</comment>
<keyword evidence="7" id="KW-1185">Reference proteome</keyword>
<accession>A0A8J5I5Y5</accession>
<reference evidence="6 7" key="1">
    <citation type="submission" date="2020-08" db="EMBL/GenBank/DDBJ databases">
        <title>Plant Genome Project.</title>
        <authorList>
            <person name="Zhang R.-G."/>
        </authorList>
    </citation>
    <scope>NUCLEOTIDE SEQUENCE [LARGE SCALE GENOMIC DNA]</scope>
    <source>
        <tissue evidence="6">Rhizome</tissue>
    </source>
</reference>
<comment type="similarity">
    <text evidence="2">Belongs to the dUTPase family.</text>
</comment>
<dbReference type="Proteomes" id="UP000734854">
    <property type="component" value="Unassembled WGS sequence"/>
</dbReference>
<evidence type="ECO:0000256" key="4">
    <source>
        <dbReference type="ARBA" id="ARBA00023080"/>
    </source>
</evidence>
<dbReference type="EMBL" id="JACMSC010000001">
    <property type="protein sequence ID" value="KAG6536514.1"/>
    <property type="molecule type" value="Genomic_DNA"/>
</dbReference>
<evidence type="ECO:0000256" key="3">
    <source>
        <dbReference type="ARBA" id="ARBA00012379"/>
    </source>
</evidence>
<evidence type="ECO:0000256" key="1">
    <source>
        <dbReference type="ARBA" id="ARBA00005142"/>
    </source>
</evidence>
<dbReference type="SUPFAM" id="SSF51283">
    <property type="entry name" value="dUTPase-like"/>
    <property type="match status" value="1"/>
</dbReference>
<dbReference type="Gene3D" id="2.70.40.10">
    <property type="match status" value="1"/>
</dbReference>
<dbReference type="GO" id="GO:0004170">
    <property type="term" value="F:dUTP diphosphatase activity"/>
    <property type="evidence" value="ECO:0007669"/>
    <property type="project" value="UniProtKB-EC"/>
</dbReference>
<feature type="domain" description="dUTPase-like" evidence="5">
    <location>
        <begin position="77"/>
        <end position="136"/>
    </location>
</feature>
<dbReference type="EC" id="3.6.1.23" evidence="3"/>
<dbReference type="GO" id="GO:0046081">
    <property type="term" value="P:dUTP catabolic process"/>
    <property type="evidence" value="ECO:0007669"/>
    <property type="project" value="InterPro"/>
</dbReference>
<name>A0A8J5I5Y5_ZINOF</name>
<sequence length="147" mass="16428">MKVFYKCTPRIPTQVNIPLQPQEVNSRNLIDGRISLTFTNYTVARTNHEPNFNDLDEEDMTRGELIVVLTEKHPATKLETKSSGTVGFDLSGDTACVIEPRGQALISTGLSLEIPWGTYGRIATRSSVTWKLGLDKKKLSSSIYRKI</sequence>
<dbReference type="GO" id="GO:0000287">
    <property type="term" value="F:magnesium ion binding"/>
    <property type="evidence" value="ECO:0007669"/>
    <property type="project" value="InterPro"/>
</dbReference>
<evidence type="ECO:0000259" key="5">
    <source>
        <dbReference type="Pfam" id="PF00692"/>
    </source>
</evidence>
<dbReference type="InterPro" id="IPR036157">
    <property type="entry name" value="dUTPase-like_sf"/>
</dbReference>
<dbReference type="PANTHER" id="PTHR11241">
    <property type="entry name" value="DEOXYURIDINE 5'-TRIPHOSPHATE NUCLEOTIDOHYDROLASE"/>
    <property type="match status" value="1"/>
</dbReference>
<evidence type="ECO:0000313" key="7">
    <source>
        <dbReference type="Proteomes" id="UP000734854"/>
    </source>
</evidence>
<dbReference type="InterPro" id="IPR029054">
    <property type="entry name" value="dUTPase-like"/>
</dbReference>
<keyword evidence="4" id="KW-0546">Nucleotide metabolism</keyword>
<dbReference type="GO" id="GO:0006226">
    <property type="term" value="P:dUMP biosynthetic process"/>
    <property type="evidence" value="ECO:0007669"/>
    <property type="project" value="InterPro"/>
</dbReference>
<dbReference type="Pfam" id="PF00692">
    <property type="entry name" value="dUTPase"/>
    <property type="match status" value="1"/>
</dbReference>
<evidence type="ECO:0000256" key="2">
    <source>
        <dbReference type="ARBA" id="ARBA00006581"/>
    </source>
</evidence>
<comment type="pathway">
    <text evidence="1">Pyrimidine metabolism; dUMP biosynthesis; dUMP from dCTP (dUTP route): step 2/2.</text>
</comment>
<evidence type="ECO:0000313" key="6">
    <source>
        <dbReference type="EMBL" id="KAG6536514.1"/>
    </source>
</evidence>
<dbReference type="InterPro" id="IPR008181">
    <property type="entry name" value="dUTPase"/>
</dbReference>